<feature type="compositionally biased region" description="Basic and acidic residues" evidence="1">
    <location>
        <begin position="139"/>
        <end position="153"/>
    </location>
</feature>
<dbReference type="OrthoDB" id="5509272at2759"/>
<feature type="region of interest" description="Disordered" evidence="1">
    <location>
        <begin position="110"/>
        <end position="176"/>
    </location>
</feature>
<evidence type="ECO:0000313" key="2">
    <source>
        <dbReference type="EMBL" id="PUU82446.1"/>
    </source>
</evidence>
<reference evidence="2 3" key="1">
    <citation type="submission" date="2017-04" db="EMBL/GenBank/DDBJ databases">
        <title>Draft genome sequence of Tuber borchii Vittad., a whitish edible truffle.</title>
        <authorList>
            <consortium name="DOE Joint Genome Institute"/>
            <person name="Murat C."/>
            <person name="Kuo A."/>
            <person name="Barry K.W."/>
            <person name="Clum A."/>
            <person name="Dockter R.B."/>
            <person name="Fauchery L."/>
            <person name="Iotti M."/>
            <person name="Kohler A."/>
            <person name="Labutti K."/>
            <person name="Lindquist E.A."/>
            <person name="Lipzen A."/>
            <person name="Ohm R.A."/>
            <person name="Wang M."/>
            <person name="Grigoriev I.V."/>
            <person name="Zambonelli A."/>
            <person name="Martin F.M."/>
        </authorList>
    </citation>
    <scope>NUCLEOTIDE SEQUENCE [LARGE SCALE GENOMIC DNA]</scope>
    <source>
        <strain evidence="2 3">Tbo3840</strain>
    </source>
</reference>
<sequence>MDDLHQAADEGQQLSAEQIITFERPIDTESKNCDIYLEQEQVVDGQAKAAKEFVHEQQTQMTEGIRLLKNLQPTPTTTLPTQPLPRALAAPYARPLDRLESWIREWQGQKWRDNGKQPVENIFDSGNNGNGDQGPPKPTPRDNPEPSDQKSNDGHGGGRGGGGGGASWRPEPNNPIDPRAVILAQAIGIAMAMNGKRQAEVPQPVKNLKHQNIEYWLLQCEYYFGQNPNQWKSDQDRIKYALGKMDGKDVSAFTLTYQMKMTRELGYLKVEGYEYWEAFYAECILRFELTYEGERALPAMDKVQYKNNIDRYLLEMENLNTHVHMSGIT</sequence>
<accession>A0A2T7A3X7</accession>
<gene>
    <name evidence="2" type="ORF">B9Z19DRAFT_1120776</name>
</gene>
<dbReference type="Proteomes" id="UP000244722">
    <property type="component" value="Unassembled WGS sequence"/>
</dbReference>
<evidence type="ECO:0000313" key="3">
    <source>
        <dbReference type="Proteomes" id="UP000244722"/>
    </source>
</evidence>
<organism evidence="2 3">
    <name type="scientific">Tuber borchii</name>
    <name type="common">White truffle</name>
    <dbReference type="NCBI Taxonomy" id="42251"/>
    <lineage>
        <taxon>Eukaryota</taxon>
        <taxon>Fungi</taxon>
        <taxon>Dikarya</taxon>
        <taxon>Ascomycota</taxon>
        <taxon>Pezizomycotina</taxon>
        <taxon>Pezizomycetes</taxon>
        <taxon>Pezizales</taxon>
        <taxon>Tuberaceae</taxon>
        <taxon>Tuber</taxon>
    </lineage>
</organism>
<dbReference type="AlphaFoldDB" id="A0A2T7A3X7"/>
<comment type="caution">
    <text evidence="2">The sequence shown here is derived from an EMBL/GenBank/DDBJ whole genome shotgun (WGS) entry which is preliminary data.</text>
</comment>
<feature type="compositionally biased region" description="Gly residues" evidence="1">
    <location>
        <begin position="154"/>
        <end position="166"/>
    </location>
</feature>
<name>A0A2T7A3X7_TUBBO</name>
<dbReference type="EMBL" id="NESQ01000028">
    <property type="protein sequence ID" value="PUU82446.1"/>
    <property type="molecule type" value="Genomic_DNA"/>
</dbReference>
<keyword evidence="3" id="KW-1185">Reference proteome</keyword>
<proteinExistence type="predicted"/>
<evidence type="ECO:0000256" key="1">
    <source>
        <dbReference type="SAM" id="MobiDB-lite"/>
    </source>
</evidence>
<protein>
    <submittedName>
        <fullName evidence="2">Uncharacterized protein</fullName>
    </submittedName>
</protein>